<comment type="function">
    <text evidence="4">ATP-dependent carboxylate-amine ligase which exhibits weak glutamate--cysteine ligase activity.</text>
</comment>
<accession>A0A7W7ZQW5</accession>
<dbReference type="PANTHER" id="PTHR36510">
    <property type="entry name" value="GLUTAMATE--CYSTEINE LIGASE 2-RELATED"/>
    <property type="match status" value="1"/>
</dbReference>
<dbReference type="InterPro" id="IPR014746">
    <property type="entry name" value="Gln_synth/guanido_kin_cat_dom"/>
</dbReference>
<comment type="caution">
    <text evidence="5">The sequence shown here is derived from an EMBL/GenBank/DDBJ whole genome shotgun (WGS) entry which is preliminary data.</text>
</comment>
<dbReference type="InterPro" id="IPR011793">
    <property type="entry name" value="YbdK"/>
</dbReference>
<sequence>MRPTFTLGIEEEYQTIDPVTRDLRSHIATEMLAQGKLRLEERVKAEMHQSVIEVGTRICRNIGEAREDIYDLRRNMIRLAEEHGLVLVAGATHPFADWRSQEIYPDPRYAKVVEDLQLVARSNLIFGLHVHVGIEDREAAIRIMNSLRYFLPHILALSTNSPFWLGMETGYKSYRAKVFENFPRTNLPDTFNSYSEFENYVNLLIKTNCIDDAKKIWWDVRPHPYFNTVEVRVCDIPLRAEETIAIAALIQATAAKLWQLHERNLDFRQYSRALLMENKFRAVRYGLAGKLIDFGKEQEVPEKELILEYLAFIDDVLDELQCRDAIGYIRTMLEQGSGADRQLRVFRETGDLKAVVDYMAAETKAGL</sequence>
<dbReference type="NCBIfam" id="TIGR02050">
    <property type="entry name" value="gshA_cyan_rel"/>
    <property type="match status" value="1"/>
</dbReference>
<comment type="similarity">
    <text evidence="4">Belongs to the glutamate--cysteine ligase type 2 family. YbdK subfamily.</text>
</comment>
<evidence type="ECO:0000256" key="3">
    <source>
        <dbReference type="ARBA" id="ARBA00022840"/>
    </source>
</evidence>
<evidence type="ECO:0000256" key="1">
    <source>
        <dbReference type="ARBA" id="ARBA00022598"/>
    </source>
</evidence>
<dbReference type="Pfam" id="PF04107">
    <property type="entry name" value="GCS2"/>
    <property type="match status" value="1"/>
</dbReference>
<dbReference type="NCBIfam" id="NF010039">
    <property type="entry name" value="PRK13515.1"/>
    <property type="match status" value="1"/>
</dbReference>
<dbReference type="Proteomes" id="UP000584867">
    <property type="component" value="Unassembled WGS sequence"/>
</dbReference>
<dbReference type="Gene3D" id="3.30.590.20">
    <property type="match status" value="1"/>
</dbReference>
<dbReference type="RefSeq" id="WP_184255820.1">
    <property type="nucleotide sequence ID" value="NZ_JACHIO010000009.1"/>
</dbReference>
<dbReference type="InterPro" id="IPR006336">
    <property type="entry name" value="GCS2"/>
</dbReference>
<dbReference type="EC" id="6.3.2.2" evidence="4"/>
<name>A0A7W7ZQW5_9BACT</name>
<dbReference type="InterPro" id="IPR050141">
    <property type="entry name" value="GCL_type2/YbdK_subfam"/>
</dbReference>
<dbReference type="GO" id="GO:0005524">
    <property type="term" value="F:ATP binding"/>
    <property type="evidence" value="ECO:0007669"/>
    <property type="project" value="UniProtKB-KW"/>
</dbReference>
<protein>
    <recommendedName>
        <fullName evidence="4">Putative glutamate--cysteine ligase 2</fullName>
        <ecNumber evidence="4">6.3.2.2</ecNumber>
    </recommendedName>
    <alternativeName>
        <fullName evidence="4">Gamma-glutamylcysteine synthetase 2</fullName>
        <shortName evidence="4">GCS 2</shortName>
        <shortName evidence="4">Gamma-GCS 2</shortName>
    </alternativeName>
</protein>
<gene>
    <name evidence="5" type="ORF">HDF15_002504</name>
</gene>
<dbReference type="GO" id="GO:0004357">
    <property type="term" value="F:glutamate-cysteine ligase activity"/>
    <property type="evidence" value="ECO:0007669"/>
    <property type="project" value="UniProtKB-EC"/>
</dbReference>
<dbReference type="EMBL" id="JACHIO010000009">
    <property type="protein sequence ID" value="MBB5064153.1"/>
    <property type="molecule type" value="Genomic_DNA"/>
</dbReference>
<reference evidence="5 6" key="1">
    <citation type="submission" date="2020-08" db="EMBL/GenBank/DDBJ databases">
        <title>Genomic Encyclopedia of Type Strains, Phase IV (KMG-V): Genome sequencing to study the core and pangenomes of soil and plant-associated prokaryotes.</title>
        <authorList>
            <person name="Whitman W."/>
        </authorList>
    </citation>
    <scope>NUCLEOTIDE SEQUENCE [LARGE SCALE GENOMIC DNA]</scope>
    <source>
        <strain evidence="5 6">X5P3</strain>
    </source>
</reference>
<dbReference type="AlphaFoldDB" id="A0A7W7ZQW5"/>
<comment type="catalytic activity">
    <reaction evidence="4">
        <text>L-cysteine + L-glutamate + ATP = gamma-L-glutamyl-L-cysteine + ADP + phosphate + H(+)</text>
        <dbReference type="Rhea" id="RHEA:13285"/>
        <dbReference type="ChEBI" id="CHEBI:15378"/>
        <dbReference type="ChEBI" id="CHEBI:29985"/>
        <dbReference type="ChEBI" id="CHEBI:30616"/>
        <dbReference type="ChEBI" id="CHEBI:35235"/>
        <dbReference type="ChEBI" id="CHEBI:43474"/>
        <dbReference type="ChEBI" id="CHEBI:58173"/>
        <dbReference type="ChEBI" id="CHEBI:456216"/>
        <dbReference type="EC" id="6.3.2.2"/>
    </reaction>
</comment>
<dbReference type="PANTHER" id="PTHR36510:SF1">
    <property type="entry name" value="GLUTAMATE--CYSTEINE LIGASE 2-RELATED"/>
    <property type="match status" value="1"/>
</dbReference>
<proteinExistence type="inferred from homology"/>
<evidence type="ECO:0000256" key="4">
    <source>
        <dbReference type="HAMAP-Rule" id="MF_01609"/>
    </source>
</evidence>
<evidence type="ECO:0000256" key="2">
    <source>
        <dbReference type="ARBA" id="ARBA00022741"/>
    </source>
</evidence>
<dbReference type="GO" id="GO:0042398">
    <property type="term" value="P:modified amino acid biosynthetic process"/>
    <property type="evidence" value="ECO:0007669"/>
    <property type="project" value="InterPro"/>
</dbReference>
<keyword evidence="2 4" id="KW-0547">Nucleotide-binding</keyword>
<organism evidence="5 6">
    <name type="scientific">Granulicella mallensis</name>
    <dbReference type="NCBI Taxonomy" id="940614"/>
    <lineage>
        <taxon>Bacteria</taxon>
        <taxon>Pseudomonadati</taxon>
        <taxon>Acidobacteriota</taxon>
        <taxon>Terriglobia</taxon>
        <taxon>Terriglobales</taxon>
        <taxon>Acidobacteriaceae</taxon>
        <taxon>Granulicella</taxon>
    </lineage>
</organism>
<evidence type="ECO:0000313" key="6">
    <source>
        <dbReference type="Proteomes" id="UP000584867"/>
    </source>
</evidence>
<dbReference type="SUPFAM" id="SSF55931">
    <property type="entry name" value="Glutamine synthetase/guanido kinase"/>
    <property type="match status" value="1"/>
</dbReference>
<keyword evidence="1 4" id="KW-0436">Ligase</keyword>
<keyword evidence="3 4" id="KW-0067">ATP-binding</keyword>
<dbReference type="HAMAP" id="MF_01609">
    <property type="entry name" value="Glu_cys_ligase_2"/>
    <property type="match status" value="1"/>
</dbReference>
<evidence type="ECO:0000313" key="5">
    <source>
        <dbReference type="EMBL" id="MBB5064153.1"/>
    </source>
</evidence>